<evidence type="ECO:0000313" key="3">
    <source>
        <dbReference type="EMBL" id="MDR6510437.1"/>
    </source>
</evidence>
<feature type="compositionally biased region" description="Basic and acidic residues" evidence="1">
    <location>
        <begin position="188"/>
        <end position="201"/>
    </location>
</feature>
<accession>A0ABU1MK73</accession>
<evidence type="ECO:0000256" key="1">
    <source>
        <dbReference type="SAM" id="MobiDB-lite"/>
    </source>
</evidence>
<comment type="caution">
    <text evidence="3">The sequence shown here is derived from an EMBL/GenBank/DDBJ whole genome shotgun (WGS) entry which is preliminary data.</text>
</comment>
<dbReference type="RefSeq" id="WP_309804700.1">
    <property type="nucleotide sequence ID" value="NZ_JAVDRD010000002.1"/>
</dbReference>
<feature type="region of interest" description="Disordered" evidence="1">
    <location>
        <begin position="180"/>
        <end position="201"/>
    </location>
</feature>
<name>A0ABU1MK73_9SPHN</name>
<organism evidence="3 4">
    <name type="scientific">Novosphingobium capsulatum</name>
    <dbReference type="NCBI Taxonomy" id="13688"/>
    <lineage>
        <taxon>Bacteria</taxon>
        <taxon>Pseudomonadati</taxon>
        <taxon>Pseudomonadota</taxon>
        <taxon>Alphaproteobacteria</taxon>
        <taxon>Sphingomonadales</taxon>
        <taxon>Sphingomonadaceae</taxon>
        <taxon>Novosphingobium</taxon>
    </lineage>
</organism>
<gene>
    <name evidence="3" type="ORF">J2792_001297</name>
</gene>
<sequence length="201" mass="20935">MVNCRAQAALAPADRGGCSMVCQFTFNRAGWVLAAASLMAAAASPAVARHQPPPPVTTPATPSAMVPYGPGPGPCSVPGIDGGEPQRHGWPPPCEAMPAPASPGPGYYAPGYPPQAYSAPGYAGQVPVYTGSWIAPPGYYVAGVVMVPVPLPRTGGCQPCGETRTVTTTRTVDVAVRPARRVPPRHPPLHDKRVREKRIKE</sequence>
<proteinExistence type="predicted"/>
<dbReference type="EMBL" id="JAVDRD010000002">
    <property type="protein sequence ID" value="MDR6510437.1"/>
    <property type="molecule type" value="Genomic_DNA"/>
</dbReference>
<evidence type="ECO:0000313" key="4">
    <source>
        <dbReference type="Proteomes" id="UP001184150"/>
    </source>
</evidence>
<reference evidence="3 4" key="1">
    <citation type="submission" date="2023-07" db="EMBL/GenBank/DDBJ databases">
        <title>Sorghum-associated microbial communities from plants grown in Nebraska, USA.</title>
        <authorList>
            <person name="Schachtman D."/>
        </authorList>
    </citation>
    <scope>NUCLEOTIDE SEQUENCE [LARGE SCALE GENOMIC DNA]</scope>
    <source>
        <strain evidence="3 4">DS1027</strain>
    </source>
</reference>
<feature type="chain" id="PRO_5045724505" evidence="2">
    <location>
        <begin position="49"/>
        <end position="201"/>
    </location>
</feature>
<feature type="signal peptide" evidence="2">
    <location>
        <begin position="1"/>
        <end position="48"/>
    </location>
</feature>
<keyword evidence="2" id="KW-0732">Signal</keyword>
<dbReference type="Proteomes" id="UP001184150">
    <property type="component" value="Unassembled WGS sequence"/>
</dbReference>
<evidence type="ECO:0000256" key="2">
    <source>
        <dbReference type="SAM" id="SignalP"/>
    </source>
</evidence>
<keyword evidence="4" id="KW-1185">Reference proteome</keyword>
<protein>
    <submittedName>
        <fullName evidence="3">Uncharacterized protein</fullName>
    </submittedName>
</protein>